<evidence type="ECO:0000256" key="1">
    <source>
        <dbReference type="ARBA" id="ARBA00004141"/>
    </source>
</evidence>
<feature type="region of interest" description="Disordered" evidence="2">
    <location>
        <begin position="551"/>
        <end position="614"/>
    </location>
</feature>
<dbReference type="PANTHER" id="PTHR23518">
    <property type="entry name" value="C-METHYLTRANSFERASE"/>
    <property type="match status" value="1"/>
</dbReference>
<feature type="compositionally biased region" description="Polar residues" evidence="2">
    <location>
        <begin position="212"/>
        <end position="222"/>
    </location>
</feature>
<accession>A0ABQ7GCV6</accession>
<organism evidence="5 6">
    <name type="scientific">Dunaliella salina</name>
    <name type="common">Green alga</name>
    <name type="synonym">Protococcus salinus</name>
    <dbReference type="NCBI Taxonomy" id="3046"/>
    <lineage>
        <taxon>Eukaryota</taxon>
        <taxon>Viridiplantae</taxon>
        <taxon>Chlorophyta</taxon>
        <taxon>core chlorophytes</taxon>
        <taxon>Chlorophyceae</taxon>
        <taxon>CS clade</taxon>
        <taxon>Chlamydomonadales</taxon>
        <taxon>Dunaliellaceae</taxon>
        <taxon>Dunaliella</taxon>
    </lineage>
</organism>
<feature type="transmembrane region" description="Helical" evidence="3">
    <location>
        <begin position="523"/>
        <end position="543"/>
    </location>
</feature>
<feature type="compositionally biased region" description="Low complexity" evidence="2">
    <location>
        <begin position="124"/>
        <end position="136"/>
    </location>
</feature>
<feature type="transmembrane region" description="Helical" evidence="3">
    <location>
        <begin position="637"/>
        <end position="653"/>
    </location>
</feature>
<feature type="compositionally biased region" description="Low complexity" evidence="2">
    <location>
        <begin position="556"/>
        <end position="614"/>
    </location>
</feature>
<dbReference type="SUPFAM" id="SSF103473">
    <property type="entry name" value="MFS general substrate transporter"/>
    <property type="match status" value="1"/>
</dbReference>
<feature type="compositionally biased region" description="Polar residues" evidence="2">
    <location>
        <begin position="285"/>
        <end position="296"/>
    </location>
</feature>
<sequence>MKHALAPNSSTGLGGNCCPLLNKSRSALLPQVRCRRCLRPLLGGLRPRALAAAGPHSSNQGDGKEVLGYSVEQHAVLSSSLARAAAESSAGNGPVGVLSKDDLERLAEIDMVLLPKDSNTQAASSSNSSSNSSSSSDAGQHSMHQQAGVPLDFIHSSDNHAANSTMHNRVSSTKGVARGSQGLGHHALPHFQAEPNDAHFLQPPVSPPFHSATPTASHSPQPHSGVVQPAIPASGSQQQGVHSFVGDSAHNYNLGNHSTGEGGSADDGSHPSSLSPGSSLESRVSDSSMSIPCSTDASSRLGGPPSSSSSAPSSLQSQQPNSSEAEATSQPSISSTPAATAAASPSAPTDANHPNLGRPGHIPKSILVISFVSATLTMASCVFNTLLPIYMVTELRMSMRSMGMFEGLLEAFSYVVRMFSGVVSDRMTSRKSAITLGFAMGACAKFSMSGATTVGHLFASKAVDRLANGVQAAPRDALISDLAPTPSRSACYGFAQSMRKWGSFVGAGLSFFLMKASNNNYKLIFIMAATVSVASTLAFVTLVPSHAREQEVKEGVSQSPPQQQQQQQPVVATPAGSAGTAASTLSADSASRASSKSTTGSEAGEAKSSSAAAAAEPQRQGFQVGQFLKDVVSMGADFYRTLFVICLYGLGHINESMLEARAIEVGFGKAESTLVVALLALMIFFCAYPLGRLDDKYGPRVTFGVGMGALILGDLTLLMSGPHPMALFCSLLFLGVHWAVIQGPMLSIVVGLAPKHLRGTAFGIFYTVMALTAVTANTMFGSV</sequence>
<proteinExistence type="predicted"/>
<comment type="subcellular location">
    <subcellularLocation>
        <location evidence="1">Membrane</location>
        <topology evidence="1">Multi-pass membrane protein</topology>
    </subcellularLocation>
</comment>
<dbReference type="PROSITE" id="PS50850">
    <property type="entry name" value="MFS"/>
    <property type="match status" value="1"/>
</dbReference>
<reference evidence="5" key="1">
    <citation type="submission" date="2017-08" db="EMBL/GenBank/DDBJ databases">
        <authorList>
            <person name="Polle J.E."/>
            <person name="Barry K."/>
            <person name="Cushman J."/>
            <person name="Schmutz J."/>
            <person name="Tran D."/>
            <person name="Hathwaick L.T."/>
            <person name="Yim W.C."/>
            <person name="Jenkins J."/>
            <person name="Mckie-Krisberg Z.M."/>
            <person name="Prochnik S."/>
            <person name="Lindquist E."/>
            <person name="Dockter R.B."/>
            <person name="Adam C."/>
            <person name="Molina H."/>
            <person name="Bunkerborg J."/>
            <person name="Jin E."/>
            <person name="Buchheim M."/>
            <person name="Magnuson J."/>
        </authorList>
    </citation>
    <scope>NUCLEOTIDE SEQUENCE</scope>
    <source>
        <strain evidence="5">CCAP 19/18</strain>
    </source>
</reference>
<feature type="compositionally biased region" description="Low complexity" evidence="2">
    <location>
        <begin position="270"/>
        <end position="282"/>
    </location>
</feature>
<feature type="region of interest" description="Disordered" evidence="2">
    <location>
        <begin position="117"/>
        <end position="358"/>
    </location>
</feature>
<feature type="domain" description="Major facilitator superfamily (MFS) profile" evidence="4">
    <location>
        <begin position="366"/>
        <end position="783"/>
    </location>
</feature>
<feature type="transmembrane region" description="Helical" evidence="3">
    <location>
        <begin position="366"/>
        <end position="392"/>
    </location>
</feature>
<evidence type="ECO:0000256" key="3">
    <source>
        <dbReference type="SAM" id="Phobius"/>
    </source>
</evidence>
<evidence type="ECO:0000313" key="5">
    <source>
        <dbReference type="EMBL" id="KAF5832442.1"/>
    </source>
</evidence>
<evidence type="ECO:0000313" key="6">
    <source>
        <dbReference type="Proteomes" id="UP000815325"/>
    </source>
</evidence>
<evidence type="ECO:0000256" key="2">
    <source>
        <dbReference type="SAM" id="MobiDB-lite"/>
    </source>
</evidence>
<feature type="compositionally biased region" description="Low complexity" evidence="2">
    <location>
        <begin position="297"/>
        <end position="351"/>
    </location>
</feature>
<feature type="transmembrane region" description="Helical" evidence="3">
    <location>
        <begin position="760"/>
        <end position="780"/>
    </location>
</feature>
<dbReference type="Gene3D" id="1.20.1250.20">
    <property type="entry name" value="MFS general substrate transporter like domains"/>
    <property type="match status" value="2"/>
</dbReference>
<keyword evidence="3" id="KW-0812">Transmembrane</keyword>
<dbReference type="PANTHER" id="PTHR23518:SF2">
    <property type="entry name" value="MAJOR FACILITATOR SUPERFAMILY TRANSPORTER"/>
    <property type="match status" value="1"/>
</dbReference>
<dbReference type="InterPro" id="IPR036259">
    <property type="entry name" value="MFS_trans_sf"/>
</dbReference>
<name>A0ABQ7GCV6_DUNSA</name>
<gene>
    <name evidence="5" type="ORF">DUNSADRAFT_11642</name>
</gene>
<feature type="compositionally biased region" description="Polar residues" evidence="2">
    <location>
        <begin position="159"/>
        <end position="174"/>
    </location>
</feature>
<dbReference type="InterPro" id="IPR011701">
    <property type="entry name" value="MFS"/>
</dbReference>
<dbReference type="Pfam" id="PF07690">
    <property type="entry name" value="MFS_1"/>
    <property type="match status" value="1"/>
</dbReference>
<keyword evidence="3" id="KW-1133">Transmembrane helix</keyword>
<comment type="caution">
    <text evidence="5">The sequence shown here is derived from an EMBL/GenBank/DDBJ whole genome shotgun (WGS) entry which is preliminary data.</text>
</comment>
<feature type="transmembrane region" description="Helical" evidence="3">
    <location>
        <begin position="725"/>
        <end position="753"/>
    </location>
</feature>
<dbReference type="EMBL" id="MU069872">
    <property type="protein sequence ID" value="KAF5832442.1"/>
    <property type="molecule type" value="Genomic_DNA"/>
</dbReference>
<protein>
    <submittedName>
        <fullName evidence="5">Major facilitator superfamily domain-containing protein</fullName>
    </submittedName>
</protein>
<dbReference type="Proteomes" id="UP000815325">
    <property type="component" value="Unassembled WGS sequence"/>
</dbReference>
<dbReference type="CDD" id="cd17370">
    <property type="entry name" value="MFS_MJ1317_like"/>
    <property type="match status" value="1"/>
</dbReference>
<evidence type="ECO:0000259" key="4">
    <source>
        <dbReference type="PROSITE" id="PS50850"/>
    </source>
</evidence>
<feature type="transmembrane region" description="Helical" evidence="3">
    <location>
        <begin position="673"/>
        <end position="690"/>
    </location>
</feature>
<feature type="transmembrane region" description="Helical" evidence="3">
    <location>
        <begin position="702"/>
        <end position="719"/>
    </location>
</feature>
<dbReference type="InterPro" id="IPR020846">
    <property type="entry name" value="MFS_dom"/>
</dbReference>
<keyword evidence="6" id="KW-1185">Reference proteome</keyword>
<feature type="compositionally biased region" description="Polar residues" evidence="2">
    <location>
        <begin position="250"/>
        <end position="259"/>
    </location>
</feature>
<keyword evidence="3" id="KW-0472">Membrane</keyword>